<evidence type="ECO:0000256" key="5">
    <source>
        <dbReference type="ARBA" id="ARBA00022691"/>
    </source>
</evidence>
<dbReference type="HAMAP" id="MF_00074">
    <property type="entry name" value="16SrRNA_methyltr_G"/>
    <property type="match status" value="1"/>
</dbReference>
<evidence type="ECO:0000313" key="7">
    <source>
        <dbReference type="EMBL" id="TDQ44506.1"/>
    </source>
</evidence>
<dbReference type="PANTHER" id="PTHR31760:SF0">
    <property type="entry name" value="S-ADENOSYL-L-METHIONINE-DEPENDENT METHYLTRANSFERASES SUPERFAMILY PROTEIN"/>
    <property type="match status" value="1"/>
</dbReference>
<evidence type="ECO:0000256" key="4">
    <source>
        <dbReference type="ARBA" id="ARBA00022679"/>
    </source>
</evidence>
<dbReference type="Gene3D" id="3.40.50.150">
    <property type="entry name" value="Vaccinia Virus protein VP39"/>
    <property type="match status" value="1"/>
</dbReference>
<dbReference type="EMBL" id="SNYL01000003">
    <property type="protein sequence ID" value="TDQ44506.1"/>
    <property type="molecule type" value="Genomic_DNA"/>
</dbReference>
<dbReference type="Proteomes" id="UP000295510">
    <property type="component" value="Unassembled WGS sequence"/>
</dbReference>
<gene>
    <name evidence="6" type="primary">rsmG</name>
    <name evidence="7" type="ORF">DFR43_103250</name>
</gene>
<name>A0A4R6UF00_9BURK</name>
<keyword evidence="4 6" id="KW-0808">Transferase</keyword>
<evidence type="ECO:0000256" key="6">
    <source>
        <dbReference type="HAMAP-Rule" id="MF_00074"/>
    </source>
</evidence>
<comment type="subcellular location">
    <subcellularLocation>
        <location evidence="6">Cytoplasm</location>
    </subcellularLocation>
</comment>
<dbReference type="NCBIfam" id="TIGR00138">
    <property type="entry name" value="rsmG_gidB"/>
    <property type="match status" value="1"/>
</dbReference>
<dbReference type="EC" id="2.1.1.170" evidence="6"/>
<protein>
    <recommendedName>
        <fullName evidence="6">Ribosomal RNA small subunit methyltransferase G</fullName>
        <ecNumber evidence="6">2.1.1.170</ecNumber>
    </recommendedName>
    <alternativeName>
        <fullName evidence="6">16S rRNA 7-methylguanosine methyltransferase</fullName>
        <shortName evidence="6">16S rRNA m7G methyltransferase</shortName>
    </alternativeName>
</protein>
<dbReference type="AlphaFoldDB" id="A0A4R6UF00"/>
<keyword evidence="2 6" id="KW-0698">rRNA processing</keyword>
<feature type="binding site" evidence="6">
    <location>
        <position position="93"/>
    </location>
    <ligand>
        <name>S-adenosyl-L-methionine</name>
        <dbReference type="ChEBI" id="CHEBI:59789"/>
    </ligand>
</feature>
<sequence length="230" mass="24347">MSASLADALHEGLTALGLALDAGQQAALLAYLDWLARWNRVYNLTAVRDPREMLTHHLLDSLAVVAPLRRQLAAMGQSQGGARLLDVGSGGGLPGVVLAIACPDVQVSCVDTVAKKALFVQQVAAALRLPNVRGVHARVERLTETFDVVTSRAFASLADFVHWSGAVLAPQGVWMAMKGKVPHEEMAALPPAVSVFHVEPLTVPGLEAQRCIVWMRKAAHAVADAGGEST</sequence>
<dbReference type="Pfam" id="PF02527">
    <property type="entry name" value="GidB"/>
    <property type="match status" value="1"/>
</dbReference>
<evidence type="ECO:0000256" key="2">
    <source>
        <dbReference type="ARBA" id="ARBA00022552"/>
    </source>
</evidence>
<keyword evidence="8" id="KW-1185">Reference proteome</keyword>
<dbReference type="OrthoDB" id="9808773at2"/>
<reference evidence="7 8" key="1">
    <citation type="submission" date="2019-03" db="EMBL/GenBank/DDBJ databases">
        <title>Genomic Encyclopedia of Type Strains, Phase IV (KMG-IV): sequencing the most valuable type-strain genomes for metagenomic binning, comparative biology and taxonomic classification.</title>
        <authorList>
            <person name="Goeker M."/>
        </authorList>
    </citation>
    <scope>NUCLEOTIDE SEQUENCE [LARGE SCALE GENOMIC DNA]</scope>
    <source>
        <strain evidence="7 8">DSM 19605</strain>
    </source>
</reference>
<keyword evidence="5 6" id="KW-0949">S-adenosyl-L-methionine</keyword>
<dbReference type="PANTHER" id="PTHR31760">
    <property type="entry name" value="S-ADENOSYL-L-METHIONINE-DEPENDENT METHYLTRANSFERASES SUPERFAMILY PROTEIN"/>
    <property type="match status" value="1"/>
</dbReference>
<feature type="binding site" evidence="6">
    <location>
        <begin position="139"/>
        <end position="140"/>
    </location>
    <ligand>
        <name>S-adenosyl-L-methionine</name>
        <dbReference type="ChEBI" id="CHEBI:59789"/>
    </ligand>
</feature>
<evidence type="ECO:0000256" key="3">
    <source>
        <dbReference type="ARBA" id="ARBA00022603"/>
    </source>
</evidence>
<evidence type="ECO:0000313" key="8">
    <source>
        <dbReference type="Proteomes" id="UP000295510"/>
    </source>
</evidence>
<comment type="similarity">
    <text evidence="6">Belongs to the methyltransferase superfamily. RNA methyltransferase RsmG family.</text>
</comment>
<dbReference type="InterPro" id="IPR029063">
    <property type="entry name" value="SAM-dependent_MTases_sf"/>
</dbReference>
<comment type="function">
    <text evidence="6">Specifically methylates the N7 position of guanine in position 527 of 16S rRNA.</text>
</comment>
<comment type="caution">
    <text evidence="6">Lacks conserved residue(s) required for the propagation of feature annotation.</text>
</comment>
<comment type="caution">
    <text evidence="7">The sequence shown here is derived from an EMBL/GenBank/DDBJ whole genome shotgun (WGS) entry which is preliminary data.</text>
</comment>
<dbReference type="GO" id="GO:0070043">
    <property type="term" value="F:rRNA (guanine-N7-)-methyltransferase activity"/>
    <property type="evidence" value="ECO:0007669"/>
    <property type="project" value="UniProtKB-UniRule"/>
</dbReference>
<proteinExistence type="inferred from homology"/>
<feature type="binding site" evidence="6">
    <location>
        <position position="152"/>
    </location>
    <ligand>
        <name>S-adenosyl-L-methionine</name>
        <dbReference type="ChEBI" id="CHEBI:59789"/>
    </ligand>
</feature>
<dbReference type="PIRSF" id="PIRSF003078">
    <property type="entry name" value="GidB"/>
    <property type="match status" value="1"/>
</dbReference>
<dbReference type="GO" id="GO:0005829">
    <property type="term" value="C:cytosol"/>
    <property type="evidence" value="ECO:0007669"/>
    <property type="project" value="TreeGrafter"/>
</dbReference>
<keyword evidence="1 6" id="KW-0963">Cytoplasm</keyword>
<organism evidence="7 8">
    <name type="scientific">Tepidicella xavieri</name>
    <dbReference type="NCBI Taxonomy" id="360241"/>
    <lineage>
        <taxon>Bacteria</taxon>
        <taxon>Pseudomonadati</taxon>
        <taxon>Pseudomonadota</taxon>
        <taxon>Betaproteobacteria</taxon>
        <taxon>Burkholderiales</taxon>
        <taxon>Tepidicella</taxon>
    </lineage>
</organism>
<dbReference type="RefSeq" id="WP_133596098.1">
    <property type="nucleotide sequence ID" value="NZ_SNYL01000003.1"/>
</dbReference>
<dbReference type="SUPFAM" id="SSF53335">
    <property type="entry name" value="S-adenosyl-L-methionine-dependent methyltransferases"/>
    <property type="match status" value="1"/>
</dbReference>
<keyword evidence="3 6" id="KW-0489">Methyltransferase</keyword>
<accession>A0A4R6UF00</accession>
<comment type="catalytic activity">
    <reaction evidence="6">
        <text>guanosine(527) in 16S rRNA + S-adenosyl-L-methionine = N(7)-methylguanosine(527) in 16S rRNA + S-adenosyl-L-homocysteine</text>
        <dbReference type="Rhea" id="RHEA:42732"/>
        <dbReference type="Rhea" id="RHEA-COMP:10209"/>
        <dbReference type="Rhea" id="RHEA-COMP:10210"/>
        <dbReference type="ChEBI" id="CHEBI:57856"/>
        <dbReference type="ChEBI" id="CHEBI:59789"/>
        <dbReference type="ChEBI" id="CHEBI:74269"/>
        <dbReference type="ChEBI" id="CHEBI:74480"/>
        <dbReference type="EC" id="2.1.1.170"/>
    </reaction>
</comment>
<feature type="binding site" evidence="6">
    <location>
        <position position="88"/>
    </location>
    <ligand>
        <name>S-adenosyl-L-methionine</name>
        <dbReference type="ChEBI" id="CHEBI:59789"/>
    </ligand>
</feature>
<dbReference type="CDD" id="cd02440">
    <property type="entry name" value="AdoMet_MTases"/>
    <property type="match status" value="1"/>
</dbReference>
<dbReference type="InterPro" id="IPR003682">
    <property type="entry name" value="rRNA_ssu_MeTfrase_G"/>
</dbReference>
<evidence type="ECO:0000256" key="1">
    <source>
        <dbReference type="ARBA" id="ARBA00022490"/>
    </source>
</evidence>